<keyword evidence="4 9" id="KW-0637">Prenyltransferase</keyword>
<evidence type="ECO:0000313" key="12">
    <source>
        <dbReference type="Proteomes" id="UP000664169"/>
    </source>
</evidence>
<comment type="similarity">
    <text evidence="1 9">Belongs to the protein prenyltransferase subunit beta family.</text>
</comment>
<evidence type="ECO:0000256" key="3">
    <source>
        <dbReference type="ARBA" id="ARBA00015798"/>
    </source>
</evidence>
<dbReference type="PANTHER" id="PTHR11774">
    <property type="entry name" value="GERANYLGERANYL TRANSFERASE TYPE BETA SUBUNIT"/>
    <property type="match status" value="1"/>
</dbReference>
<dbReference type="InterPro" id="IPR001330">
    <property type="entry name" value="Prenyltrans"/>
</dbReference>
<keyword evidence="5 9" id="KW-0808">Transferase</keyword>
<dbReference type="Pfam" id="PF00432">
    <property type="entry name" value="Prenyltrans"/>
    <property type="match status" value="1"/>
</dbReference>
<gene>
    <name evidence="11" type="ORF">GOMPHAMPRED_002290</name>
</gene>
<evidence type="ECO:0000256" key="6">
    <source>
        <dbReference type="ARBA" id="ARBA00022723"/>
    </source>
</evidence>
<evidence type="ECO:0000313" key="11">
    <source>
        <dbReference type="EMBL" id="CAF9921314.1"/>
    </source>
</evidence>
<comment type="function">
    <text evidence="9">Catalyzes the transfer of a farnesyl moiety from farnesyl diphosphate to a cysteine at the fourth position from the C-terminus of several proteins. The beta subunit is responsible for peptide-binding.</text>
</comment>
<dbReference type="Gene3D" id="1.50.10.20">
    <property type="match status" value="1"/>
</dbReference>
<dbReference type="PANTHER" id="PTHR11774:SF6">
    <property type="entry name" value="PROTEIN FARNESYLTRANSFERASE SUBUNIT BETA"/>
    <property type="match status" value="1"/>
</dbReference>
<sequence length="440" mass="48601">MALPQFLPNVSLVFCETPLIQDDLQTVTSQSQQTTLEDVLPYILGSAGGPHKLNSNGFPKLKRDAHVKFLRKTLEKMSGAYTAMDAARPWILYWTLTALSLLGQDVSNRVLSTLAAFQNDTGGFAGGHGQISHIATTFAAVLSLAIVGGSQAFDMIHRRALWTWLGQVKAKEGGFYMAAGAELDARGVYCAMVIIVLLNLPLDLPSDAPARQAGLTSFVDRVPEWISRCQSYEGGLSARPNGEAHAAYTYCGLACLSILGEPDKMLNEYLNMSSLLDWISARQNAPEGGFSGRTNKLVDSCYSHWVGSCWYFIKEALKVEDENELEDSIWNKEGILRYVLCAGQNETGGMRDKPYMRPDGYHSCYALAGLSAMQHQQTFKPSSNLTDPLYYAFGWNVDESEKTTRNDAEEDFLVPLHPIFTIPYDAVHAFRIMAMGKESF</sequence>
<name>A0A8H3FD04_9LECA</name>
<dbReference type="CDD" id="cd02893">
    <property type="entry name" value="FTase"/>
    <property type="match status" value="1"/>
</dbReference>
<comment type="catalytic activity">
    <reaction evidence="9">
        <text>L-cysteinyl-[protein] + (2E,6E)-farnesyl diphosphate = S-(2E,6E)-farnesyl-L-cysteinyl-[protein] + diphosphate</text>
        <dbReference type="Rhea" id="RHEA:13345"/>
        <dbReference type="Rhea" id="RHEA-COMP:10131"/>
        <dbReference type="Rhea" id="RHEA-COMP:11535"/>
        <dbReference type="ChEBI" id="CHEBI:29950"/>
        <dbReference type="ChEBI" id="CHEBI:33019"/>
        <dbReference type="ChEBI" id="CHEBI:86019"/>
        <dbReference type="ChEBI" id="CHEBI:175763"/>
    </reaction>
</comment>
<evidence type="ECO:0000256" key="8">
    <source>
        <dbReference type="ARBA" id="ARBA00022833"/>
    </source>
</evidence>
<dbReference type="OrthoDB" id="10261146at2759"/>
<evidence type="ECO:0000259" key="10">
    <source>
        <dbReference type="Pfam" id="PF00432"/>
    </source>
</evidence>
<dbReference type="EC" id="2.5.1.58" evidence="2 9"/>
<dbReference type="InterPro" id="IPR026872">
    <property type="entry name" value="FTB"/>
</dbReference>
<keyword evidence="8 9" id="KW-0862">Zinc</keyword>
<comment type="cofactor">
    <cofactor evidence="9">
        <name>Zn(2+)</name>
        <dbReference type="ChEBI" id="CHEBI:29105"/>
    </cofactor>
    <text evidence="9">Binds 1 zinc ion per subunit.</text>
</comment>
<dbReference type="SUPFAM" id="SSF48239">
    <property type="entry name" value="Terpenoid cyclases/Protein prenyltransferases"/>
    <property type="match status" value="1"/>
</dbReference>
<dbReference type="GO" id="GO:0008270">
    <property type="term" value="F:zinc ion binding"/>
    <property type="evidence" value="ECO:0007669"/>
    <property type="project" value="UniProtKB-UniRule"/>
</dbReference>
<keyword evidence="7" id="KW-0677">Repeat</keyword>
<proteinExistence type="inferred from homology"/>
<protein>
    <recommendedName>
        <fullName evidence="3 9">Protein farnesyltransferase subunit beta</fullName>
        <shortName evidence="9">FTase-beta</shortName>
        <ecNumber evidence="2 9">2.5.1.58</ecNumber>
    </recommendedName>
</protein>
<organism evidence="11 12">
    <name type="scientific">Gomphillus americanus</name>
    <dbReference type="NCBI Taxonomy" id="1940652"/>
    <lineage>
        <taxon>Eukaryota</taxon>
        <taxon>Fungi</taxon>
        <taxon>Dikarya</taxon>
        <taxon>Ascomycota</taxon>
        <taxon>Pezizomycotina</taxon>
        <taxon>Lecanoromycetes</taxon>
        <taxon>OSLEUM clade</taxon>
        <taxon>Ostropomycetidae</taxon>
        <taxon>Ostropales</taxon>
        <taxon>Graphidaceae</taxon>
        <taxon>Gomphilloideae</taxon>
        <taxon>Gomphillus</taxon>
    </lineage>
</organism>
<evidence type="ECO:0000256" key="5">
    <source>
        <dbReference type="ARBA" id="ARBA00022679"/>
    </source>
</evidence>
<dbReference type="FunFam" id="1.50.10.20:FF:000014">
    <property type="entry name" value="Protein farnesyltransferase subunit beta"/>
    <property type="match status" value="1"/>
</dbReference>
<dbReference type="AlphaFoldDB" id="A0A8H3FD04"/>
<dbReference type="Proteomes" id="UP000664169">
    <property type="component" value="Unassembled WGS sequence"/>
</dbReference>
<evidence type="ECO:0000256" key="2">
    <source>
        <dbReference type="ARBA" id="ARBA00012702"/>
    </source>
</evidence>
<dbReference type="GO" id="GO:0005965">
    <property type="term" value="C:protein farnesyltransferase complex"/>
    <property type="evidence" value="ECO:0007669"/>
    <property type="project" value="UniProtKB-UniRule"/>
</dbReference>
<keyword evidence="6 9" id="KW-0479">Metal-binding</keyword>
<dbReference type="EMBL" id="CAJPDQ010000016">
    <property type="protein sequence ID" value="CAF9921314.1"/>
    <property type="molecule type" value="Genomic_DNA"/>
</dbReference>
<dbReference type="GO" id="GO:0004660">
    <property type="term" value="F:protein farnesyltransferase activity"/>
    <property type="evidence" value="ECO:0007669"/>
    <property type="project" value="UniProtKB-UniRule"/>
</dbReference>
<evidence type="ECO:0000256" key="1">
    <source>
        <dbReference type="ARBA" id="ARBA00010497"/>
    </source>
</evidence>
<reference evidence="11" key="1">
    <citation type="submission" date="2021-03" db="EMBL/GenBank/DDBJ databases">
        <authorList>
            <person name="Tagirdzhanova G."/>
        </authorList>
    </citation>
    <scope>NUCLEOTIDE SEQUENCE</scope>
</reference>
<accession>A0A8H3FD04</accession>
<evidence type="ECO:0000256" key="9">
    <source>
        <dbReference type="RuleBase" id="RU365056"/>
    </source>
</evidence>
<comment type="caution">
    <text evidence="11">The sequence shown here is derived from an EMBL/GenBank/DDBJ whole genome shotgun (WGS) entry which is preliminary data.</text>
</comment>
<keyword evidence="12" id="KW-1185">Reference proteome</keyword>
<feature type="domain" description="Prenyltransferase alpha-alpha toroid" evidence="10">
    <location>
        <begin position="61"/>
        <end position="390"/>
    </location>
</feature>
<dbReference type="InterPro" id="IPR045089">
    <property type="entry name" value="PGGT1B-like"/>
</dbReference>
<evidence type="ECO:0000256" key="4">
    <source>
        <dbReference type="ARBA" id="ARBA00022602"/>
    </source>
</evidence>
<evidence type="ECO:0000256" key="7">
    <source>
        <dbReference type="ARBA" id="ARBA00022737"/>
    </source>
</evidence>
<comment type="subunit">
    <text evidence="9">Heterodimer of an alpha and a beta subunit.</text>
</comment>
<dbReference type="InterPro" id="IPR008930">
    <property type="entry name" value="Terpenoid_cyclase/PrenylTrfase"/>
</dbReference>
<dbReference type="GO" id="GO:0097354">
    <property type="term" value="P:prenylation"/>
    <property type="evidence" value="ECO:0007669"/>
    <property type="project" value="UniProtKB-UniRule"/>
</dbReference>